<proteinExistence type="inferred from homology"/>
<comment type="subcellular location">
    <subcellularLocation>
        <location evidence="1">Cell projection</location>
        <location evidence="1">Dendrite</location>
    </subcellularLocation>
    <subcellularLocation>
        <location evidence="3">Cell projection</location>
        <location evidence="3">Dendritic spine</location>
    </subcellularLocation>
    <subcellularLocation>
        <location evidence="2">Cytoplasm</location>
    </subcellularLocation>
</comment>
<feature type="compositionally biased region" description="Basic and acidic residues" evidence="10">
    <location>
        <begin position="632"/>
        <end position="645"/>
    </location>
</feature>
<organism evidence="11 12">
    <name type="scientific">Atractosteus spatula</name>
    <name type="common">Alligator gar</name>
    <name type="synonym">Lepisosteus spatula</name>
    <dbReference type="NCBI Taxonomy" id="7917"/>
    <lineage>
        <taxon>Eukaryota</taxon>
        <taxon>Metazoa</taxon>
        <taxon>Chordata</taxon>
        <taxon>Craniata</taxon>
        <taxon>Vertebrata</taxon>
        <taxon>Euteleostomi</taxon>
        <taxon>Actinopterygii</taxon>
        <taxon>Neopterygii</taxon>
        <taxon>Holostei</taxon>
        <taxon>Semionotiformes</taxon>
        <taxon>Lepisosteidae</taxon>
        <taxon>Atractosteus</taxon>
    </lineage>
</organism>
<gene>
    <name evidence="11" type="primary">Palmd_0</name>
    <name evidence="11" type="ORF">GTO95_0014734</name>
</gene>
<feature type="compositionally biased region" description="Pro residues" evidence="10">
    <location>
        <begin position="56"/>
        <end position="65"/>
    </location>
</feature>
<keyword evidence="7" id="KW-0175">Coiled coil</keyword>
<dbReference type="PANTHER" id="PTHR46881:SF1">
    <property type="entry name" value="PALMDELPHIN"/>
    <property type="match status" value="1"/>
</dbReference>
<dbReference type="GO" id="GO:0016020">
    <property type="term" value="C:membrane"/>
    <property type="evidence" value="ECO:0007669"/>
    <property type="project" value="InterPro"/>
</dbReference>
<feature type="region of interest" description="Disordered" evidence="10">
    <location>
        <begin position="382"/>
        <end position="657"/>
    </location>
</feature>
<evidence type="ECO:0000256" key="2">
    <source>
        <dbReference type="ARBA" id="ARBA00004496"/>
    </source>
</evidence>
<comment type="similarity">
    <text evidence="4">Belongs to the paralemmin family.</text>
</comment>
<evidence type="ECO:0000256" key="7">
    <source>
        <dbReference type="ARBA" id="ARBA00023054"/>
    </source>
</evidence>
<reference evidence="11" key="1">
    <citation type="journal article" date="2021" name="Cell">
        <title>Tracing the genetic footprints of vertebrate landing in non-teleost ray-finned fishes.</title>
        <authorList>
            <person name="Bi X."/>
            <person name="Wang K."/>
            <person name="Yang L."/>
            <person name="Pan H."/>
            <person name="Jiang H."/>
            <person name="Wei Q."/>
            <person name="Fang M."/>
            <person name="Yu H."/>
            <person name="Zhu C."/>
            <person name="Cai Y."/>
            <person name="He Y."/>
            <person name="Gan X."/>
            <person name="Zeng H."/>
            <person name="Yu D."/>
            <person name="Zhu Y."/>
            <person name="Jiang H."/>
            <person name="Qiu Q."/>
            <person name="Yang H."/>
            <person name="Zhang Y.E."/>
            <person name="Wang W."/>
            <person name="Zhu M."/>
            <person name="He S."/>
            <person name="Zhang G."/>
        </authorList>
    </citation>
    <scope>NUCLEOTIDE SEQUENCE</scope>
    <source>
        <strain evidence="11">Allg_001</strain>
    </source>
</reference>
<evidence type="ECO:0000313" key="12">
    <source>
        <dbReference type="Proteomes" id="UP000736164"/>
    </source>
</evidence>
<feature type="non-terminal residue" evidence="11">
    <location>
        <position position="657"/>
    </location>
</feature>
<feature type="compositionally biased region" description="Low complexity" evidence="10">
    <location>
        <begin position="615"/>
        <end position="631"/>
    </location>
</feature>
<evidence type="ECO:0000256" key="6">
    <source>
        <dbReference type="ARBA" id="ARBA00023018"/>
    </source>
</evidence>
<evidence type="ECO:0000256" key="10">
    <source>
        <dbReference type="SAM" id="MobiDB-lite"/>
    </source>
</evidence>
<dbReference type="AlphaFoldDB" id="A0A8J7TBZ6"/>
<feature type="compositionally biased region" description="Polar residues" evidence="10">
    <location>
        <begin position="336"/>
        <end position="347"/>
    </location>
</feature>
<comment type="caution">
    <text evidence="11">The sequence shown here is derived from an EMBL/GenBank/DDBJ whole genome shotgun (WGS) entry which is preliminary data.</text>
</comment>
<feature type="compositionally biased region" description="Polar residues" evidence="10">
    <location>
        <begin position="484"/>
        <end position="497"/>
    </location>
</feature>
<evidence type="ECO:0000256" key="9">
    <source>
        <dbReference type="ARBA" id="ARBA00040857"/>
    </source>
</evidence>
<feature type="region of interest" description="Disordered" evidence="10">
    <location>
        <begin position="239"/>
        <end position="347"/>
    </location>
</feature>
<dbReference type="EMBL" id="JAAWVO010038431">
    <property type="protein sequence ID" value="MBN3318127.1"/>
    <property type="molecule type" value="Genomic_DNA"/>
</dbReference>
<feature type="compositionally biased region" description="Basic and acidic residues" evidence="10">
    <location>
        <begin position="390"/>
        <end position="410"/>
    </location>
</feature>
<dbReference type="GO" id="GO:0043197">
    <property type="term" value="C:dendritic spine"/>
    <property type="evidence" value="ECO:0007669"/>
    <property type="project" value="UniProtKB-SubCell"/>
</dbReference>
<dbReference type="PANTHER" id="PTHR46881">
    <property type="entry name" value="PALMDELPHIN"/>
    <property type="match status" value="1"/>
</dbReference>
<evidence type="ECO:0000256" key="3">
    <source>
        <dbReference type="ARBA" id="ARBA00004552"/>
    </source>
</evidence>
<feature type="compositionally biased region" description="Basic and acidic residues" evidence="10">
    <location>
        <begin position="17"/>
        <end position="37"/>
    </location>
</feature>
<feature type="compositionally biased region" description="Basic and acidic residues" evidence="10">
    <location>
        <begin position="442"/>
        <end position="454"/>
    </location>
</feature>
<evidence type="ECO:0000256" key="4">
    <source>
        <dbReference type="ARBA" id="ARBA00005756"/>
    </source>
</evidence>
<keyword evidence="6" id="KW-0770">Synapse</keyword>
<feature type="compositionally biased region" description="Basic and acidic residues" evidence="10">
    <location>
        <begin position="568"/>
        <end position="591"/>
    </location>
</feature>
<keyword evidence="12" id="KW-1185">Reference proteome</keyword>
<feature type="compositionally biased region" description="Polar residues" evidence="10">
    <location>
        <begin position="273"/>
        <end position="285"/>
    </location>
</feature>
<dbReference type="Proteomes" id="UP000736164">
    <property type="component" value="Unassembled WGS sequence"/>
</dbReference>
<evidence type="ECO:0000313" key="11">
    <source>
        <dbReference type="EMBL" id="MBN3318127.1"/>
    </source>
</evidence>
<evidence type="ECO:0000256" key="8">
    <source>
        <dbReference type="ARBA" id="ARBA00023273"/>
    </source>
</evidence>
<protein>
    <recommendedName>
        <fullName evidence="9">Palmdelphin</fullName>
    </recommendedName>
</protein>
<keyword evidence="8" id="KW-0966">Cell projection</keyword>
<feature type="compositionally biased region" description="Basic and acidic residues" evidence="10">
    <location>
        <begin position="500"/>
        <end position="532"/>
    </location>
</feature>
<keyword evidence="5" id="KW-0963">Cytoplasm</keyword>
<feature type="non-terminal residue" evidence="11">
    <location>
        <position position="1"/>
    </location>
</feature>
<dbReference type="GO" id="GO:0008360">
    <property type="term" value="P:regulation of cell shape"/>
    <property type="evidence" value="ECO:0007669"/>
    <property type="project" value="InterPro"/>
</dbReference>
<feature type="compositionally biased region" description="Low complexity" evidence="10">
    <location>
        <begin position="534"/>
        <end position="551"/>
    </location>
</feature>
<evidence type="ECO:0000256" key="1">
    <source>
        <dbReference type="ARBA" id="ARBA00004279"/>
    </source>
</evidence>
<accession>A0A8J7TBZ6</accession>
<dbReference type="Pfam" id="PF03285">
    <property type="entry name" value="Paralemmin"/>
    <property type="match status" value="1"/>
</dbReference>
<name>A0A8J7TBZ6_ATRSP</name>
<evidence type="ECO:0000256" key="5">
    <source>
        <dbReference type="ARBA" id="ARBA00022490"/>
    </source>
</evidence>
<sequence>MDEAEKYQQRLQAIAEKRRIQEEQERARREMEEEKLRLQQMKRKSLRDQWLMEGPPLSPEVPSPRSPLWGLQAQQIEERIDKLQMESKRLAEEAADLDRAKGTPPQNDAGEAERTSTEKLKEGSSTTPHGSVSPGPPKPAPRVRKPNPDKEALVENGQATRTVLSTVKVTVEKDVRTGVSTVQSVVPLAAGDIQVRGQTLFDDGRKTVHAVGEAISAQPDPEEVGLVLSAVAGKAGLPDELEASRTESTVIHNGGKDIQGKQEVPFLEEGSKEGSQSLHSSQSPQKVDVEGEPKTNGSVSATEITGDENPEPSPATRAQENAQAERPGGEVRQGAAESTDQTGQGAVTLTFLGFTEASPEEDFEEAAGTVIRAERVIINDEGDELSMASEEEHLKVSKSDELPKDAKQESLEGPSSLVELCKDKLLEDTKDDLEPSTSSKEQPQERPPTEEKVQTDSQVEKMQVPSSEVDLPVESKELPVEIQTAASQHLPITTPSSEAEPPHPPKSDMEPEKEGLDEGKTTDEKPAPENHTDAVAQAAEPAEAQQAEQFQDIPLGGEGETALSPEAVKVEFPESSTAEKPELRPLIKKGGDAPAGTSAKRQAPATPAEIEPLVAASTAAHNSAAPSAAVARAEDGKAEGPEAPRPKHKSCQCCTVM</sequence>
<feature type="region of interest" description="Disordered" evidence="10">
    <location>
        <begin position="17"/>
        <end position="163"/>
    </location>
</feature>
<feature type="compositionally biased region" description="Basic and acidic residues" evidence="10">
    <location>
        <begin position="111"/>
        <end position="122"/>
    </location>
</feature>
<feature type="compositionally biased region" description="Basic and acidic residues" evidence="10">
    <location>
        <begin position="76"/>
        <end position="101"/>
    </location>
</feature>
<dbReference type="InterPro" id="IPR004965">
    <property type="entry name" value="Paralemmin"/>
</dbReference>
<dbReference type="GO" id="GO:0005737">
    <property type="term" value="C:cytoplasm"/>
    <property type="evidence" value="ECO:0007669"/>
    <property type="project" value="UniProtKB-SubCell"/>
</dbReference>